<dbReference type="SUPFAM" id="SSF52091">
    <property type="entry name" value="SpoIIaa-like"/>
    <property type="match status" value="1"/>
</dbReference>
<evidence type="ECO:0000256" key="2">
    <source>
        <dbReference type="RuleBase" id="RU003749"/>
    </source>
</evidence>
<reference evidence="5" key="1">
    <citation type="journal article" date="2019" name="Int. J. Syst. Evol. Microbiol.">
        <title>The Global Catalogue of Microorganisms (GCM) 10K type strain sequencing project: providing services to taxonomists for standard genome sequencing and annotation.</title>
        <authorList>
            <consortium name="The Broad Institute Genomics Platform"/>
            <consortium name="The Broad Institute Genome Sequencing Center for Infectious Disease"/>
            <person name="Wu L."/>
            <person name="Ma J."/>
        </authorList>
    </citation>
    <scope>NUCLEOTIDE SEQUENCE [LARGE SCALE GENOMIC DNA]</scope>
    <source>
        <strain evidence="5">KCTC 12848</strain>
    </source>
</reference>
<dbReference type="Gene3D" id="3.30.750.24">
    <property type="entry name" value="STAS domain"/>
    <property type="match status" value="1"/>
</dbReference>
<dbReference type="PANTHER" id="PTHR33495:SF2">
    <property type="entry name" value="ANTI-SIGMA FACTOR ANTAGONIST TM_1081-RELATED"/>
    <property type="match status" value="1"/>
</dbReference>
<dbReference type="PROSITE" id="PS50801">
    <property type="entry name" value="STAS"/>
    <property type="match status" value="1"/>
</dbReference>
<dbReference type="InterPro" id="IPR003658">
    <property type="entry name" value="Anti-sigma_ant"/>
</dbReference>
<gene>
    <name evidence="4" type="ORF">ACFPFM_31050</name>
</gene>
<keyword evidence="5" id="KW-1185">Reference proteome</keyword>
<dbReference type="Proteomes" id="UP001595833">
    <property type="component" value="Unassembled WGS sequence"/>
</dbReference>
<proteinExistence type="inferred from homology"/>
<evidence type="ECO:0000313" key="4">
    <source>
        <dbReference type="EMBL" id="MFC5058172.1"/>
    </source>
</evidence>
<dbReference type="Pfam" id="PF01740">
    <property type="entry name" value="STAS"/>
    <property type="match status" value="1"/>
</dbReference>
<organism evidence="4 5">
    <name type="scientific">Saccharothrix xinjiangensis</name>
    <dbReference type="NCBI Taxonomy" id="204798"/>
    <lineage>
        <taxon>Bacteria</taxon>
        <taxon>Bacillati</taxon>
        <taxon>Actinomycetota</taxon>
        <taxon>Actinomycetes</taxon>
        <taxon>Pseudonocardiales</taxon>
        <taxon>Pseudonocardiaceae</taxon>
        <taxon>Saccharothrix</taxon>
    </lineage>
</organism>
<feature type="domain" description="STAS" evidence="3">
    <location>
        <begin position="11"/>
        <end position="120"/>
    </location>
</feature>
<comment type="caution">
    <text evidence="4">The sequence shown here is derived from an EMBL/GenBank/DDBJ whole genome shotgun (WGS) entry which is preliminary data.</text>
</comment>
<dbReference type="CDD" id="cd07043">
    <property type="entry name" value="STAS_anti-anti-sigma_factors"/>
    <property type="match status" value="1"/>
</dbReference>
<dbReference type="InterPro" id="IPR036513">
    <property type="entry name" value="STAS_dom_sf"/>
</dbReference>
<evidence type="ECO:0000313" key="5">
    <source>
        <dbReference type="Proteomes" id="UP001595833"/>
    </source>
</evidence>
<evidence type="ECO:0000259" key="3">
    <source>
        <dbReference type="PROSITE" id="PS50801"/>
    </source>
</evidence>
<dbReference type="NCBIfam" id="TIGR00377">
    <property type="entry name" value="ant_ant_sig"/>
    <property type="match status" value="1"/>
</dbReference>
<comment type="similarity">
    <text evidence="1 2">Belongs to the anti-sigma-factor antagonist family.</text>
</comment>
<dbReference type="InterPro" id="IPR002645">
    <property type="entry name" value="STAS_dom"/>
</dbReference>
<name>A0ABV9Y9A0_9PSEU</name>
<dbReference type="EMBL" id="JBHSJB010000031">
    <property type="protein sequence ID" value="MFC5058172.1"/>
    <property type="molecule type" value="Genomic_DNA"/>
</dbReference>
<dbReference type="PANTHER" id="PTHR33495">
    <property type="entry name" value="ANTI-SIGMA FACTOR ANTAGONIST TM_1081-RELATED-RELATED"/>
    <property type="match status" value="1"/>
</dbReference>
<accession>A0ABV9Y9A0</accession>
<evidence type="ECO:0000256" key="1">
    <source>
        <dbReference type="ARBA" id="ARBA00009013"/>
    </source>
</evidence>
<dbReference type="RefSeq" id="WP_344037633.1">
    <property type="nucleotide sequence ID" value="NZ_BAAAKE010000008.1"/>
</dbReference>
<sequence>MLRTADATAVATAVATHHRGTPVVVMTGEVDSTTVEPVRHHLFDQLDLRPPGLVVDLSGVSFIGSTGLHVLTEAATRAELSGTTLAVVARHRAVLLPMRLTRLDREVTVCDTVDQAVTAVSAR</sequence>
<protein>
    <recommendedName>
        <fullName evidence="2">Anti-sigma factor antagonist</fullName>
    </recommendedName>
</protein>